<feature type="domain" description="LIM zinc-binding" evidence="15">
    <location>
        <begin position="374"/>
        <end position="435"/>
    </location>
</feature>
<evidence type="ECO:0000256" key="12">
    <source>
        <dbReference type="PROSITE-ProRule" id="PRU00125"/>
    </source>
</evidence>
<dbReference type="PANTHER" id="PTHR24208:SF127">
    <property type="entry name" value="LIM_HOMEOBOX PROTEIN AWH"/>
    <property type="match status" value="1"/>
</dbReference>
<dbReference type="CDD" id="cd00086">
    <property type="entry name" value="homeodomain"/>
    <property type="match status" value="2"/>
</dbReference>
<comment type="subcellular location">
    <subcellularLocation>
        <location evidence="1 11 13">Nucleus</location>
    </subcellularLocation>
</comment>
<evidence type="ECO:0000256" key="13">
    <source>
        <dbReference type="RuleBase" id="RU000682"/>
    </source>
</evidence>
<organism evidence="17">
    <name type="scientific">Anopheles darlingi</name>
    <name type="common">Mosquito</name>
    <dbReference type="NCBI Taxonomy" id="43151"/>
    <lineage>
        <taxon>Eukaryota</taxon>
        <taxon>Metazoa</taxon>
        <taxon>Ecdysozoa</taxon>
        <taxon>Arthropoda</taxon>
        <taxon>Hexapoda</taxon>
        <taxon>Insecta</taxon>
        <taxon>Pterygota</taxon>
        <taxon>Neoptera</taxon>
        <taxon>Endopterygota</taxon>
        <taxon>Diptera</taxon>
        <taxon>Nematocera</taxon>
        <taxon>Culicoidea</taxon>
        <taxon>Culicidae</taxon>
        <taxon>Anophelinae</taxon>
        <taxon>Anopheles</taxon>
    </lineage>
</organism>
<evidence type="ECO:0000256" key="5">
    <source>
        <dbReference type="ARBA" id="ARBA00023015"/>
    </source>
</evidence>
<dbReference type="FunFam" id="2.10.110.10:FF:000023">
    <property type="entry name" value="LIM homeobox 6"/>
    <property type="match status" value="2"/>
</dbReference>
<feature type="domain" description="LIM zinc-binding" evidence="15">
    <location>
        <begin position="436"/>
        <end position="497"/>
    </location>
</feature>
<evidence type="ECO:0000256" key="1">
    <source>
        <dbReference type="ARBA" id="ARBA00004123"/>
    </source>
</evidence>
<feature type="compositionally biased region" description="Polar residues" evidence="14">
    <location>
        <begin position="270"/>
        <end position="281"/>
    </location>
</feature>
<keyword evidence="3" id="KW-0677">Repeat</keyword>
<evidence type="ECO:0000256" key="3">
    <source>
        <dbReference type="ARBA" id="ARBA00022737"/>
    </source>
</evidence>
<evidence type="ECO:0000256" key="9">
    <source>
        <dbReference type="ARBA" id="ARBA00023163"/>
    </source>
</evidence>
<feature type="domain" description="Homeobox" evidence="16">
    <location>
        <begin position="515"/>
        <end position="575"/>
    </location>
</feature>
<dbReference type="GO" id="GO:0000981">
    <property type="term" value="F:DNA-binding transcription factor activity, RNA polymerase II-specific"/>
    <property type="evidence" value="ECO:0007669"/>
    <property type="project" value="TreeGrafter"/>
</dbReference>
<keyword evidence="7 11" id="KW-0238">DNA-binding</keyword>
<dbReference type="AlphaFoldDB" id="W5JV75"/>
<feature type="DNA-binding region" description="Homeobox" evidence="11">
    <location>
        <begin position="191"/>
        <end position="250"/>
    </location>
</feature>
<evidence type="ECO:0000256" key="2">
    <source>
        <dbReference type="ARBA" id="ARBA00022723"/>
    </source>
</evidence>
<dbReference type="InterPro" id="IPR050453">
    <property type="entry name" value="LIM_Homeobox_TF"/>
</dbReference>
<feature type="region of interest" description="Disordered" evidence="14">
    <location>
        <begin position="270"/>
        <end position="303"/>
    </location>
</feature>
<reference evidence="18" key="4">
    <citation type="submission" date="2015-06" db="UniProtKB">
        <authorList>
            <consortium name="EnsemblMetazoa"/>
        </authorList>
    </citation>
    <scope>IDENTIFICATION</scope>
</reference>
<keyword evidence="6 12" id="KW-0440">LIM domain</keyword>
<dbReference type="InterPro" id="IPR009057">
    <property type="entry name" value="Homeodomain-like_sf"/>
</dbReference>
<keyword evidence="5" id="KW-0805">Transcription regulation</keyword>
<dbReference type="eggNOG" id="KOG0490">
    <property type="taxonomic scope" value="Eukaryota"/>
</dbReference>
<evidence type="ECO:0000256" key="14">
    <source>
        <dbReference type="SAM" id="MobiDB-lite"/>
    </source>
</evidence>
<dbReference type="PROSITE" id="PS50023">
    <property type="entry name" value="LIM_DOMAIN_2"/>
    <property type="match status" value="3"/>
</dbReference>
<dbReference type="SMART" id="SM00132">
    <property type="entry name" value="LIM"/>
    <property type="match status" value="3"/>
</dbReference>
<dbReference type="SMART" id="SM00389">
    <property type="entry name" value="HOX"/>
    <property type="match status" value="2"/>
</dbReference>
<name>W5JV75_ANODA</name>
<dbReference type="Gene3D" id="2.10.110.10">
    <property type="entry name" value="Cysteine Rich Protein"/>
    <property type="match status" value="3"/>
</dbReference>
<evidence type="ECO:0000256" key="10">
    <source>
        <dbReference type="ARBA" id="ARBA00023242"/>
    </source>
</evidence>
<keyword evidence="4 12" id="KW-0862">Zinc</keyword>
<keyword evidence="9" id="KW-0804">Transcription</keyword>
<dbReference type="Proteomes" id="UP000000673">
    <property type="component" value="Unassembled WGS sequence"/>
</dbReference>
<feature type="compositionally biased region" description="Low complexity" evidence="14">
    <location>
        <begin position="171"/>
        <end position="185"/>
    </location>
</feature>
<evidence type="ECO:0000313" key="17">
    <source>
        <dbReference type="EMBL" id="ETN66860.1"/>
    </source>
</evidence>
<dbReference type="FunFam" id="1.10.10.60:FF:000027">
    <property type="entry name" value="LIM/homeobox protein Lhx9"/>
    <property type="match status" value="2"/>
</dbReference>
<dbReference type="PANTHER" id="PTHR24208">
    <property type="entry name" value="LIM/HOMEOBOX PROTEIN LHX"/>
    <property type="match status" value="1"/>
</dbReference>
<keyword evidence="2 12" id="KW-0479">Metal-binding</keyword>
<dbReference type="STRING" id="43151.W5JV75"/>
<gene>
    <name evidence="17" type="ORF">AND_001343</name>
</gene>
<dbReference type="CDD" id="cd09379">
    <property type="entry name" value="LIM2_AWH"/>
    <property type="match status" value="2"/>
</dbReference>
<dbReference type="GO" id="GO:0030182">
    <property type="term" value="P:neuron differentiation"/>
    <property type="evidence" value="ECO:0007669"/>
    <property type="project" value="TreeGrafter"/>
</dbReference>
<dbReference type="InterPro" id="IPR001781">
    <property type="entry name" value="Znf_LIM"/>
</dbReference>
<dbReference type="GO" id="GO:0005634">
    <property type="term" value="C:nucleus"/>
    <property type="evidence" value="ECO:0007669"/>
    <property type="project" value="UniProtKB-SubCell"/>
</dbReference>
<dbReference type="EnsemblMetazoa" id="ADAC001343-RA">
    <property type="protein sequence ID" value="ADAC001343-PA"/>
    <property type="gene ID" value="ADAC001343"/>
</dbReference>
<dbReference type="OMA" id="ASWHAEC"/>
<sequence length="643" mass="72531">MERSQNPEGNAKKSPQRTSIRIAGITKQQQQQQQQVVCYHRRDREVLDRCLLEIRQTRLSVAAASITDTDLEIDQTRYKLSIADIEPMARAIATEVSRLSSWSRSTFGAKCSKCCRTIAASDWVRKARDLVFHLACFSCDTCGRQLSTGEQFALIDDKVMCRSHYMDTVDDGSNSSDDGCSSSDGYNKNKSKRVRTTFTEEQLQVLQANFQIDSNPDGQDLERIAQLTGLSKRVTQVWFQNSRARQKKHTHVPRDHHNPNLFGALRQDMNNNSSSGQTSLAELSDHGGHGGMGKHSGTMFNSHGRPTQSWGLARLGCWPEVPEHRSVPAGVQSEFDLRRRRHALWTTPRVWKQQIRFGYFGVLVLEWTGITEYKACGGCSEQITDRYIFEVNGASWHGSCLRCSVCYCPLERQASCFLRDGDVYCKADYIKKFKTSCAKCARSISATDWVRRAREYVFHLACFACDSCGRQLSTGEQFAICEDRVLCKTHYMELIDDGTTSSEDGCDADGSGKGSKTKRIRTTFTEEQIQILQANFQIDSNPDGQDLERIALATGLSKRVTQVWFQNSRARQKKHVHGEFPRAQDLFNGMRSDLNNNNHSTNSCSSSNSNDGPMHHLTSLMPEDCVLRKTPIFNSHGFINLVV</sequence>
<feature type="region of interest" description="Disordered" evidence="14">
    <location>
        <begin position="170"/>
        <end position="193"/>
    </location>
</feature>
<evidence type="ECO:0000259" key="16">
    <source>
        <dbReference type="PROSITE" id="PS50071"/>
    </source>
</evidence>
<dbReference type="VEuPathDB" id="VectorBase:ADAR2_001883"/>
<feature type="domain" description="LIM zinc-binding" evidence="15">
    <location>
        <begin position="109"/>
        <end position="171"/>
    </location>
</feature>
<keyword evidence="10 11" id="KW-0539">Nucleus</keyword>
<evidence type="ECO:0000259" key="15">
    <source>
        <dbReference type="PROSITE" id="PS50023"/>
    </source>
</evidence>
<feature type="domain" description="Homeobox" evidence="16">
    <location>
        <begin position="189"/>
        <end position="249"/>
    </location>
</feature>
<keyword evidence="8 11" id="KW-0371">Homeobox</keyword>
<dbReference type="Gene3D" id="1.10.10.60">
    <property type="entry name" value="Homeodomain-like"/>
    <property type="match status" value="2"/>
</dbReference>
<dbReference type="Pfam" id="PF00412">
    <property type="entry name" value="LIM"/>
    <property type="match status" value="3"/>
</dbReference>
<evidence type="ECO:0000313" key="18">
    <source>
        <dbReference type="EnsemblMetazoa" id="ADAC001343-PA"/>
    </source>
</evidence>
<dbReference type="VEuPathDB" id="VectorBase:ADAC001343"/>
<dbReference type="InterPro" id="IPR001356">
    <property type="entry name" value="HD"/>
</dbReference>
<protein>
    <submittedName>
        <fullName evidence="17">Arrowhead</fullName>
    </submittedName>
</protein>
<dbReference type="Pfam" id="PF00046">
    <property type="entry name" value="Homeodomain"/>
    <property type="match status" value="2"/>
</dbReference>
<reference evidence="17" key="3">
    <citation type="journal article" date="2013" name="Nucleic Acids Res.">
        <title>The genome of Anopheles darlingi, the main neotropical malaria vector.</title>
        <authorList>
            <person name="Marinotti O."/>
            <person name="Cerqueira G.C."/>
            <person name="de Almeida L.G."/>
            <person name="Ferro M.I."/>
            <person name="Loreto E.L."/>
            <person name="Zaha A."/>
            <person name="Teixeira S.M."/>
            <person name="Wespiser A.R."/>
            <person name="Almeida E Silva A."/>
            <person name="Schlindwein A.D."/>
            <person name="Pacheco A.C."/>
            <person name="Silva A.L."/>
            <person name="Graveley B.R."/>
            <person name="Walenz B.P."/>
            <person name="Lima Bde A."/>
            <person name="Ribeiro C.A."/>
            <person name="Nunes-Silva C.G."/>
            <person name="de Carvalho C.R."/>
            <person name="Soares C.M."/>
            <person name="de Menezes C.B."/>
            <person name="Matiolli C."/>
            <person name="Caffrey D."/>
            <person name="Araujo D.A."/>
            <person name="de Oliveira D.M."/>
            <person name="Golenbock D."/>
            <person name="Grisard E.C."/>
            <person name="Fantinatti-Garboggini F."/>
            <person name="de Carvalho F.M."/>
            <person name="Barcellos F.G."/>
            <person name="Prosdocimi F."/>
            <person name="May G."/>
            <person name="Azevedo Junior G.M."/>
            <person name="Guimaraes G.M."/>
            <person name="Goldman G.H."/>
            <person name="Padilha I.Q."/>
            <person name="Batista Jda S."/>
            <person name="Ferro J.A."/>
            <person name="Ribeiro J.M."/>
            <person name="Fietto J.L."/>
            <person name="Dabbas K.M."/>
            <person name="Cerdeira L."/>
            <person name="Agnez-Lima L.F."/>
            <person name="Brocchi M."/>
            <person name="de Carvalho M.O."/>
            <person name="Teixeira Mde M."/>
            <person name="Diniz Maia Mde M."/>
            <person name="Goldman M.H."/>
            <person name="Cruz Schneider M.P."/>
            <person name="Felipe M.S."/>
            <person name="Hungria M."/>
            <person name="Nicolas M.F."/>
            <person name="Pereira M."/>
            <person name="Montes M.A."/>
            <person name="Cantao M.E."/>
            <person name="Vincentz M."/>
            <person name="Rafael M.S."/>
            <person name="Silverman N."/>
            <person name="Stoco P.H."/>
            <person name="Souza R.C."/>
            <person name="Vicentini R."/>
            <person name="Gazzinelli R.T."/>
            <person name="Neves Rde O."/>
            <person name="Silva R."/>
            <person name="Astolfi-Filho S."/>
            <person name="Maciel T.E."/>
            <person name="Urmenyi T.P."/>
            <person name="Tadei W.P."/>
            <person name="Camargo E.P."/>
            <person name="de Vasconcelos A.T."/>
        </authorList>
    </citation>
    <scope>NUCLEOTIDE SEQUENCE</scope>
</reference>
<dbReference type="SUPFAM" id="SSF46689">
    <property type="entry name" value="Homeodomain-like"/>
    <property type="match status" value="2"/>
</dbReference>
<dbReference type="FunFam" id="2.10.110.10:FF:000006">
    <property type="entry name" value="LIM homeobox transcription factor 1-beta"/>
    <property type="match status" value="1"/>
</dbReference>
<feature type="DNA-binding region" description="Homeobox" evidence="11">
    <location>
        <begin position="517"/>
        <end position="576"/>
    </location>
</feature>
<evidence type="ECO:0000256" key="6">
    <source>
        <dbReference type="ARBA" id="ARBA00023038"/>
    </source>
</evidence>
<keyword evidence="19" id="KW-1185">Reference proteome</keyword>
<accession>W5JV75</accession>
<evidence type="ECO:0000256" key="8">
    <source>
        <dbReference type="ARBA" id="ARBA00023155"/>
    </source>
</evidence>
<reference evidence="17 19" key="1">
    <citation type="journal article" date="2010" name="BMC Genomics">
        <title>Combination of measures distinguishes pre-miRNAs from other stem-loops in the genome of the newly sequenced Anopheles darlingi.</title>
        <authorList>
            <person name="Mendes N.D."/>
            <person name="Freitas A.T."/>
            <person name="Vasconcelos A.T."/>
            <person name="Sagot M.F."/>
        </authorList>
    </citation>
    <scope>NUCLEOTIDE SEQUENCE</scope>
</reference>
<evidence type="ECO:0000313" key="19">
    <source>
        <dbReference type="Proteomes" id="UP000000673"/>
    </source>
</evidence>
<dbReference type="GO" id="GO:0046872">
    <property type="term" value="F:metal ion binding"/>
    <property type="evidence" value="ECO:0007669"/>
    <property type="project" value="UniProtKB-KW"/>
</dbReference>
<evidence type="ECO:0000256" key="4">
    <source>
        <dbReference type="ARBA" id="ARBA00022833"/>
    </source>
</evidence>
<reference evidence="17" key="2">
    <citation type="submission" date="2010-05" db="EMBL/GenBank/DDBJ databases">
        <authorList>
            <person name="Almeida L.G."/>
            <person name="Nicolas M.F."/>
            <person name="Souza R.C."/>
            <person name="Vasconcelos A.T.R."/>
        </authorList>
    </citation>
    <scope>NUCLEOTIDE SEQUENCE</scope>
</reference>
<dbReference type="VEuPathDB" id="VectorBase:ADAR2_009631"/>
<evidence type="ECO:0000256" key="7">
    <source>
        <dbReference type="ARBA" id="ARBA00023125"/>
    </source>
</evidence>
<dbReference type="PROSITE" id="PS50071">
    <property type="entry name" value="HOMEOBOX_2"/>
    <property type="match status" value="2"/>
</dbReference>
<proteinExistence type="predicted"/>
<dbReference type="PROSITE" id="PS00478">
    <property type="entry name" value="LIM_DOMAIN_1"/>
    <property type="match status" value="2"/>
</dbReference>
<evidence type="ECO:0000256" key="11">
    <source>
        <dbReference type="PROSITE-ProRule" id="PRU00108"/>
    </source>
</evidence>
<dbReference type="CDD" id="cd09373">
    <property type="entry name" value="LIM1_AWH"/>
    <property type="match status" value="1"/>
</dbReference>
<dbReference type="GO" id="GO:0000977">
    <property type="term" value="F:RNA polymerase II transcription regulatory region sequence-specific DNA binding"/>
    <property type="evidence" value="ECO:0007669"/>
    <property type="project" value="TreeGrafter"/>
</dbReference>
<dbReference type="EMBL" id="ADMH02000354">
    <property type="protein sequence ID" value="ETN66860.1"/>
    <property type="molecule type" value="Genomic_DNA"/>
</dbReference>
<dbReference type="HOGENOM" id="CLU_425924_0_0_1"/>
<dbReference type="SUPFAM" id="SSF57716">
    <property type="entry name" value="Glucocorticoid receptor-like (DNA-binding domain)"/>
    <property type="match status" value="3"/>
</dbReference>